<accession>A0A383CL91</accession>
<evidence type="ECO:0000313" key="2">
    <source>
        <dbReference type="EMBL" id="SVE32535.1"/>
    </source>
</evidence>
<dbReference type="AlphaFoldDB" id="A0A383CL91"/>
<name>A0A383CL91_9ZZZZ</name>
<organism evidence="2">
    <name type="scientific">marine metagenome</name>
    <dbReference type="NCBI Taxonomy" id="408172"/>
    <lineage>
        <taxon>unclassified sequences</taxon>
        <taxon>metagenomes</taxon>
        <taxon>ecological metagenomes</taxon>
    </lineage>
</organism>
<keyword evidence="1" id="KW-0812">Transmembrane</keyword>
<proteinExistence type="predicted"/>
<keyword evidence="1" id="KW-1133">Transmembrane helix</keyword>
<feature type="non-terminal residue" evidence="2">
    <location>
        <position position="77"/>
    </location>
</feature>
<protein>
    <submittedName>
        <fullName evidence="2">Uncharacterized protein</fullName>
    </submittedName>
</protein>
<gene>
    <name evidence="2" type="ORF">METZ01_LOCUS485389</name>
</gene>
<dbReference type="EMBL" id="UINC01209493">
    <property type="protein sequence ID" value="SVE32535.1"/>
    <property type="molecule type" value="Genomic_DNA"/>
</dbReference>
<reference evidence="2" key="1">
    <citation type="submission" date="2018-05" db="EMBL/GenBank/DDBJ databases">
        <authorList>
            <person name="Lanie J.A."/>
            <person name="Ng W.-L."/>
            <person name="Kazmierczak K.M."/>
            <person name="Andrzejewski T.M."/>
            <person name="Davidsen T.M."/>
            <person name="Wayne K.J."/>
            <person name="Tettelin H."/>
            <person name="Glass J.I."/>
            <person name="Rusch D."/>
            <person name="Podicherti R."/>
            <person name="Tsui H.-C.T."/>
            <person name="Winkler M.E."/>
        </authorList>
    </citation>
    <scope>NUCLEOTIDE SEQUENCE</scope>
</reference>
<sequence>MLDTATDIVGNFDVTMDTLFVLREGAFGFLTEAKESPYPWMLAAAAVAGALPLALVFFGFGWIECSREIVDCGLVSI</sequence>
<keyword evidence="1" id="KW-0472">Membrane</keyword>
<evidence type="ECO:0000256" key="1">
    <source>
        <dbReference type="SAM" id="Phobius"/>
    </source>
</evidence>
<feature type="transmembrane region" description="Helical" evidence="1">
    <location>
        <begin position="40"/>
        <end position="63"/>
    </location>
</feature>